<dbReference type="PANTHER" id="PTHR47482:SF5">
    <property type="entry name" value="FAR1 DOMAIN-CONTAINING PROTEIN"/>
    <property type="match status" value="1"/>
</dbReference>
<organism evidence="1 2">
    <name type="scientific">Panicum miliaceum</name>
    <name type="common">Proso millet</name>
    <name type="synonym">Broomcorn millet</name>
    <dbReference type="NCBI Taxonomy" id="4540"/>
    <lineage>
        <taxon>Eukaryota</taxon>
        <taxon>Viridiplantae</taxon>
        <taxon>Streptophyta</taxon>
        <taxon>Embryophyta</taxon>
        <taxon>Tracheophyta</taxon>
        <taxon>Spermatophyta</taxon>
        <taxon>Magnoliopsida</taxon>
        <taxon>Liliopsida</taxon>
        <taxon>Poales</taxon>
        <taxon>Poaceae</taxon>
        <taxon>PACMAD clade</taxon>
        <taxon>Panicoideae</taxon>
        <taxon>Panicodae</taxon>
        <taxon>Paniceae</taxon>
        <taxon>Panicinae</taxon>
        <taxon>Panicum</taxon>
        <taxon>Panicum sect. Panicum</taxon>
    </lineage>
</organism>
<evidence type="ECO:0000313" key="2">
    <source>
        <dbReference type="Proteomes" id="UP000275267"/>
    </source>
</evidence>
<evidence type="ECO:0000313" key="1">
    <source>
        <dbReference type="EMBL" id="RLM73056.1"/>
    </source>
</evidence>
<name>A0A3L6Q647_PANMI</name>
<dbReference type="AlphaFoldDB" id="A0A3L6Q647"/>
<dbReference type="PANTHER" id="PTHR47482">
    <property type="entry name" value="OS11G0632001 PROTEIN"/>
    <property type="match status" value="1"/>
</dbReference>
<dbReference type="EMBL" id="PQIB02000013">
    <property type="protein sequence ID" value="RLM73056.1"/>
    <property type="molecule type" value="Genomic_DNA"/>
</dbReference>
<sequence length="153" mass="16961">MCSVRVVRLDAETHVEEFMPTASSLCNSGVCAPPMSGAGDIMPNKMLLGGAGDIKPAVGQKFDASQVVYEFYNLYSWRTGFDISFIEEHNFALLSGCGETRQWKSHNHLDPATRHFIHNVKTNNISLRKVYVLLETMLGPTGLAPFTNQEHAM</sequence>
<comment type="caution">
    <text evidence="1">The sequence shown here is derived from an EMBL/GenBank/DDBJ whole genome shotgun (WGS) entry which is preliminary data.</text>
</comment>
<dbReference type="Proteomes" id="UP000275267">
    <property type="component" value="Unassembled WGS sequence"/>
</dbReference>
<gene>
    <name evidence="1" type="ORF">C2845_PM15G03110</name>
</gene>
<protein>
    <submittedName>
        <fullName evidence="1">Uncharacterized protein</fullName>
    </submittedName>
</protein>
<proteinExistence type="predicted"/>
<accession>A0A3L6Q647</accession>
<reference evidence="2" key="1">
    <citation type="journal article" date="2019" name="Nat. Commun.">
        <title>The genome of broomcorn millet.</title>
        <authorList>
            <person name="Zou C."/>
            <person name="Miki D."/>
            <person name="Li D."/>
            <person name="Tang Q."/>
            <person name="Xiao L."/>
            <person name="Rajput S."/>
            <person name="Deng P."/>
            <person name="Jia W."/>
            <person name="Huang R."/>
            <person name="Zhang M."/>
            <person name="Sun Y."/>
            <person name="Hu J."/>
            <person name="Fu X."/>
            <person name="Schnable P.S."/>
            <person name="Li F."/>
            <person name="Zhang H."/>
            <person name="Feng B."/>
            <person name="Zhu X."/>
            <person name="Liu R."/>
            <person name="Schnable J.C."/>
            <person name="Zhu J.-K."/>
            <person name="Zhang H."/>
        </authorList>
    </citation>
    <scope>NUCLEOTIDE SEQUENCE [LARGE SCALE GENOMIC DNA]</scope>
</reference>
<keyword evidence="2" id="KW-1185">Reference proteome</keyword>